<accession>A0ABS5BLU0</accession>
<organism evidence="1 2">
    <name type="scientific">Gemmata palustris</name>
    <dbReference type="NCBI Taxonomy" id="2822762"/>
    <lineage>
        <taxon>Bacteria</taxon>
        <taxon>Pseudomonadati</taxon>
        <taxon>Planctomycetota</taxon>
        <taxon>Planctomycetia</taxon>
        <taxon>Gemmatales</taxon>
        <taxon>Gemmataceae</taxon>
        <taxon>Gemmata</taxon>
    </lineage>
</organism>
<dbReference type="EMBL" id="JAGKQQ010000001">
    <property type="protein sequence ID" value="MBP3954678.1"/>
    <property type="molecule type" value="Genomic_DNA"/>
</dbReference>
<keyword evidence="2" id="KW-1185">Reference proteome</keyword>
<sequence length="80" mass="8668">MVGQVGLNGVTVYAYVLADADELRVRVSADDWERLGLSPGQRVRVERGGRAEAPLLLAAAEQEPPVVWLRLVSLVARKAS</sequence>
<evidence type="ECO:0000313" key="1">
    <source>
        <dbReference type="EMBL" id="MBP3954678.1"/>
    </source>
</evidence>
<evidence type="ECO:0000313" key="2">
    <source>
        <dbReference type="Proteomes" id="UP000676565"/>
    </source>
</evidence>
<dbReference type="Proteomes" id="UP000676565">
    <property type="component" value="Unassembled WGS sequence"/>
</dbReference>
<dbReference type="RefSeq" id="WP_210652797.1">
    <property type="nucleotide sequence ID" value="NZ_JAGKQQ010000001.1"/>
</dbReference>
<gene>
    <name evidence="1" type="ORF">J8F10_05195</name>
</gene>
<reference evidence="1 2" key="1">
    <citation type="submission" date="2021-04" db="EMBL/GenBank/DDBJ databases">
        <authorList>
            <person name="Ivanova A."/>
        </authorList>
    </citation>
    <scope>NUCLEOTIDE SEQUENCE [LARGE SCALE GENOMIC DNA]</scope>
    <source>
        <strain evidence="1 2">G18</strain>
    </source>
</reference>
<name>A0ABS5BLU0_9BACT</name>
<comment type="caution">
    <text evidence="1">The sequence shown here is derived from an EMBL/GenBank/DDBJ whole genome shotgun (WGS) entry which is preliminary data.</text>
</comment>
<proteinExistence type="predicted"/>
<protein>
    <submittedName>
        <fullName evidence="1">Uncharacterized protein</fullName>
    </submittedName>
</protein>